<dbReference type="Pfam" id="PF18962">
    <property type="entry name" value="Por_Secre_tail"/>
    <property type="match status" value="1"/>
</dbReference>
<name>A0ABS1BWZ6_9BACT</name>
<evidence type="ECO:0000259" key="2">
    <source>
        <dbReference type="Pfam" id="PF18962"/>
    </source>
</evidence>
<dbReference type="InterPro" id="IPR013783">
    <property type="entry name" value="Ig-like_fold"/>
</dbReference>
<accession>A0ABS1BWZ6</accession>
<dbReference type="NCBIfam" id="TIGR04183">
    <property type="entry name" value="Por_Secre_tail"/>
    <property type="match status" value="1"/>
</dbReference>
<keyword evidence="1" id="KW-0732">Signal</keyword>
<dbReference type="InterPro" id="IPR026444">
    <property type="entry name" value="Secre_tail"/>
</dbReference>
<organism evidence="4 5">
    <name type="scientific">Adhaeribacter terrigena</name>
    <dbReference type="NCBI Taxonomy" id="2793070"/>
    <lineage>
        <taxon>Bacteria</taxon>
        <taxon>Pseudomonadati</taxon>
        <taxon>Bacteroidota</taxon>
        <taxon>Cytophagia</taxon>
        <taxon>Cytophagales</taxon>
        <taxon>Hymenobacteraceae</taxon>
        <taxon>Adhaeribacter</taxon>
    </lineage>
</organism>
<evidence type="ECO:0000313" key="5">
    <source>
        <dbReference type="Proteomes" id="UP000644147"/>
    </source>
</evidence>
<dbReference type="Gene3D" id="2.60.40.10">
    <property type="entry name" value="Immunoglobulins"/>
    <property type="match status" value="1"/>
</dbReference>
<keyword evidence="5" id="KW-1185">Reference proteome</keyword>
<feature type="domain" description="Ig-like" evidence="3">
    <location>
        <begin position="1069"/>
        <end position="1128"/>
    </location>
</feature>
<feature type="signal peptide" evidence="1">
    <location>
        <begin position="1"/>
        <end position="40"/>
    </location>
</feature>
<sequence length="1542" mass="159944">MRKFLQRSAWAGKLKNTTRTLTLRAALLCSAAFWAGTATAQSANQYNFEALQGTFTPLPATAIQVPLLQADSYLMPATTFPNGFVFNFEGVNFTSFKASSDGYISFGSRTSNNNSNNLFTNVNSQFPLLAPLWDNLDGRAVGGSNAAYEVSGQPGAQVFTFEWLNWEYSASSNVPVISFQVKLYEADGKIEFIYRSESGNPVAASASIGIAGNSNHNYISVNNTSANPPSSTSITNSVISTKPATGQIYAFSKPVANDVSAIALSQPGTISCYGPNQTIAVKVKNTGTNTLDFGVNPLTVSANAAGPNPVTFTPATVTSGTLAPGAVLDVEVSTTYNMSAFGTYLFNASAAVTSDGFPANNAMPEATRTTVAPAALPIFVDFTNYTGSNLSAIFPGWEESSGVYTPNSAPNFATGGGSTWLNDNFVNNASHVNGKAAMFNFIDFQAHSWIMSPKFQPVASTLLQFDLALTPWGSSSSTTMGSDDVFLVLISTDCGQSYSLLRTYDSKTPISNAGQKESISLGAYAGQPVKIAFYATDGTVVNQDNEIFLDNIFIGTAPTLDLGLTTLAAPLATGCFTASENVTATVKNFMNTPLDLSLNPATVTVQVTGAVTQTLSTVVNSGLVAPGATLNVPVGTLNMLPAGTYTFNGTAQVSGDGFPFNDAMPERTAQVKPVVSLPQMVDFTGFNSNNLTALFPNWLKGKGTTVPAGTTSNWFHATNLGAAGNITAKLLLYGTGANQNEWLVGPKITATAGTHFIFKAAITDNNSLNPDPDGMDATDKVQVMVSTDCGLSFSPVYTLDAAANLTNVLTEQRVSLAPFAGQQIIVAIFGSGGTTSGTSMYDFHVDDLHLVNLAQADLSATAFSGPAAGNSCANRPQPVLVTIKNQGAASLDFTTQPATVTVHVSGPVSQTLSLNLNANSLNNGNPLLPGAALTVLVDSLNMNLPGTYSFQAIATVTGDGNTSNDTLSTATVVVTGPVAGTATVSATTICNNSPVSLYLTGSTGSTIKWQQATSPNGPFTDIAGAIHAVYITSNLVQNTYFQAIVSCGAFADTSNVILATVLPSGIASVTGDTICQGSRPVTLTVTPTGGSQVAWYGAASGGAPLASGNAYTTQVLGTTTFYAQATVTSNALSLNAHSFNGFLGCAGGNMFDVNPVSDLIINGFDQNLSDAAGTSVTVYIYYKNGSFSGSETSAASWTPLDTVTVISAGPGNATAIPVNALRLQAGQLTGIYIQAPVKYSDLPAPILYSNTDLRISPGTGLCNAFGNVAPNKDWNGTIRYSLVCNATPRTPVTAFVTNGPGQAAVTFAPGSRGIICQGDSSTLIASSLTPGVTYQWLNNGVPIPGATSAAYVAKTTGAFVVVTTNSDGCSATSILYTITVNPRPATPTITQGGDSGQELTSSEHTGNQWYLNGTAIAGAIAQTYTAIANGNYTVVVRDHNYCVSLPSAAVNITNTGIKGAMAGMSVSVYPNPSNGKFNVKLVGYKQDAALELYSLTGQLIAKEEVKAGQEVTKVQVKNLAAGTYLLKVVSEKGVQINKLIVE</sequence>
<protein>
    <submittedName>
        <fullName evidence="4">T9SS type A sorting domain-containing protein</fullName>
    </submittedName>
</protein>
<reference evidence="4 5" key="1">
    <citation type="submission" date="2020-12" db="EMBL/GenBank/DDBJ databases">
        <title>Bacterial novel species Adhaeribacter sp. BT258 isolated from soil.</title>
        <authorList>
            <person name="Jung H.-Y."/>
        </authorList>
    </citation>
    <scope>NUCLEOTIDE SEQUENCE [LARGE SCALE GENOMIC DNA]</scope>
    <source>
        <strain evidence="4 5">BT258</strain>
    </source>
</reference>
<dbReference type="RefSeq" id="WP_200504287.1">
    <property type="nucleotide sequence ID" value="NZ_JAEHFX010000001.1"/>
</dbReference>
<feature type="domain" description="Secretion system C-terminal sorting" evidence="2">
    <location>
        <begin position="1468"/>
        <end position="1541"/>
    </location>
</feature>
<dbReference type="Gene3D" id="2.60.120.260">
    <property type="entry name" value="Galactose-binding domain-like"/>
    <property type="match status" value="1"/>
</dbReference>
<comment type="caution">
    <text evidence="4">The sequence shown here is derived from an EMBL/GenBank/DDBJ whole genome shotgun (WGS) entry which is preliminary data.</text>
</comment>
<dbReference type="InterPro" id="IPR044023">
    <property type="entry name" value="Ig_7"/>
</dbReference>
<evidence type="ECO:0000313" key="4">
    <source>
        <dbReference type="EMBL" id="MBK0401666.1"/>
    </source>
</evidence>
<dbReference type="EMBL" id="JAEHFX010000001">
    <property type="protein sequence ID" value="MBK0401666.1"/>
    <property type="molecule type" value="Genomic_DNA"/>
</dbReference>
<dbReference type="Pfam" id="PF19081">
    <property type="entry name" value="Ig_7"/>
    <property type="match status" value="1"/>
</dbReference>
<gene>
    <name evidence="4" type="ORF">I5M27_01635</name>
</gene>
<evidence type="ECO:0000256" key="1">
    <source>
        <dbReference type="SAM" id="SignalP"/>
    </source>
</evidence>
<dbReference type="NCBIfam" id="NF038128">
    <property type="entry name" value="choice_anch_J"/>
    <property type="match status" value="1"/>
</dbReference>
<evidence type="ECO:0000259" key="3">
    <source>
        <dbReference type="Pfam" id="PF19081"/>
    </source>
</evidence>
<proteinExistence type="predicted"/>
<feature type="chain" id="PRO_5047250206" evidence="1">
    <location>
        <begin position="41"/>
        <end position="1542"/>
    </location>
</feature>
<dbReference type="Proteomes" id="UP000644147">
    <property type="component" value="Unassembled WGS sequence"/>
</dbReference>